<sequence>TEMDLSNKGLIGDLNLSAFPNLERLDVSNNRIARLGIRNNPKLKELVASNNKLKKIGLSNNGNLETLVLTSNQLTELKVSHLTKLKTLNCAINGLEELDLSNCHSLEGLYCYSNKLKGFLTLSHLSNLQYVYCYRNLLQAIDCTGLVKLKELYCARNPCELTLENCTSLEEIDYSEIAVNVILDLSGLVNLKRISVNHSMDATFFGLSDCKNLEFFSACNTFIVPHVHHFKKLDFSSSSLPKLKYLELCFNDDHILTEREKEAIAKLVKSNPNLKDFYLRDKNISFGSSFGREDDSFFPSLLQYFKNHKIKKISLKEDGSLVITKTKSGLQDDEPSEIIKNDEEIKKDTQ</sequence>
<reference evidence="1" key="1">
    <citation type="submission" date="2021-06" db="EMBL/GenBank/DDBJ databases">
        <authorList>
            <person name="Kallberg Y."/>
            <person name="Tangrot J."/>
            <person name="Rosling A."/>
        </authorList>
    </citation>
    <scope>NUCLEOTIDE SEQUENCE</scope>
    <source>
        <strain evidence="1">MA461A</strain>
    </source>
</reference>
<feature type="non-terminal residue" evidence="1">
    <location>
        <position position="1"/>
    </location>
</feature>
<comment type="caution">
    <text evidence="1">The sequence shown here is derived from an EMBL/GenBank/DDBJ whole genome shotgun (WGS) entry which is preliminary data.</text>
</comment>
<gene>
    <name evidence="1" type="ORF">RPERSI_LOCUS23762</name>
</gene>
<accession>A0ACA9RVH1</accession>
<evidence type="ECO:0000313" key="2">
    <source>
        <dbReference type="Proteomes" id="UP000789920"/>
    </source>
</evidence>
<dbReference type="EMBL" id="CAJVQC010074908">
    <property type="protein sequence ID" value="CAG8813414.1"/>
    <property type="molecule type" value="Genomic_DNA"/>
</dbReference>
<organism evidence="1 2">
    <name type="scientific">Racocetra persica</name>
    <dbReference type="NCBI Taxonomy" id="160502"/>
    <lineage>
        <taxon>Eukaryota</taxon>
        <taxon>Fungi</taxon>
        <taxon>Fungi incertae sedis</taxon>
        <taxon>Mucoromycota</taxon>
        <taxon>Glomeromycotina</taxon>
        <taxon>Glomeromycetes</taxon>
        <taxon>Diversisporales</taxon>
        <taxon>Gigasporaceae</taxon>
        <taxon>Racocetra</taxon>
    </lineage>
</organism>
<keyword evidence="2" id="KW-1185">Reference proteome</keyword>
<protein>
    <submittedName>
        <fullName evidence="1">29723_t:CDS:1</fullName>
    </submittedName>
</protein>
<name>A0ACA9RVH1_9GLOM</name>
<proteinExistence type="predicted"/>
<dbReference type="Proteomes" id="UP000789920">
    <property type="component" value="Unassembled WGS sequence"/>
</dbReference>
<evidence type="ECO:0000313" key="1">
    <source>
        <dbReference type="EMBL" id="CAG8813414.1"/>
    </source>
</evidence>
<feature type="non-terminal residue" evidence="1">
    <location>
        <position position="350"/>
    </location>
</feature>